<accession>A0A445BQ47</accession>
<feature type="compositionally biased region" description="Basic and acidic residues" evidence="1">
    <location>
        <begin position="66"/>
        <end position="78"/>
    </location>
</feature>
<evidence type="ECO:0000256" key="1">
    <source>
        <dbReference type="SAM" id="MobiDB-lite"/>
    </source>
</evidence>
<reference evidence="3 4" key="1">
    <citation type="submission" date="2019-01" db="EMBL/GenBank/DDBJ databases">
        <title>Sequencing of cultivated peanut Arachis hypogaea provides insights into genome evolution and oil improvement.</title>
        <authorList>
            <person name="Chen X."/>
        </authorList>
    </citation>
    <scope>NUCLEOTIDE SEQUENCE [LARGE SCALE GENOMIC DNA]</scope>
    <source>
        <strain evidence="4">cv. Fuhuasheng</strain>
        <tissue evidence="3">Leaves</tissue>
    </source>
</reference>
<proteinExistence type="predicted"/>
<feature type="region of interest" description="Disordered" evidence="1">
    <location>
        <begin position="1"/>
        <end position="82"/>
    </location>
</feature>
<dbReference type="EMBL" id="SDMP01000009">
    <property type="protein sequence ID" value="RYR40814.1"/>
    <property type="molecule type" value="Genomic_DNA"/>
</dbReference>
<keyword evidence="2" id="KW-0472">Membrane</keyword>
<protein>
    <submittedName>
        <fullName evidence="3">Uncharacterized protein</fullName>
    </submittedName>
</protein>
<dbReference type="PANTHER" id="PTHR35469:SF5">
    <property type="entry name" value="TRANSMEMBRANE PROTEIN"/>
    <property type="match status" value="1"/>
</dbReference>
<feature type="compositionally biased region" description="Basic and acidic residues" evidence="1">
    <location>
        <begin position="11"/>
        <end position="29"/>
    </location>
</feature>
<comment type="caution">
    <text evidence="3">The sequence shown here is derived from an EMBL/GenBank/DDBJ whole genome shotgun (WGS) entry which is preliminary data.</text>
</comment>
<evidence type="ECO:0000313" key="4">
    <source>
        <dbReference type="Proteomes" id="UP000289738"/>
    </source>
</evidence>
<dbReference type="STRING" id="3818.A0A445BQ47"/>
<sequence>MATSNNGTTAAKEREKEERRRRIAERGSDRMALITGKINTLPPQPPSGTSSPRQSYHHQTQSLGNFDKHLDNADDLPRHLRPQSLSPAFASEYEEEFMGGSENEQDSSTALSRLKHQGGFRYSNFKDYDIQKQLEQQDSEEDNMSKNIDGYEGNSGKIKLPLASKAAQMKAALEAKRSMRTGPPKPAPFFSSRELNACIIASETKRALSSLMIAMIVVFCYMISARVEAMRPLYILLITNVTIVLSRLYSEKAKLLEETNGVNEDPVDLQSWGDAVKLLERGLVAYQAIRGIFIDCSIYLVIVVCGVSMV</sequence>
<organism evidence="3 4">
    <name type="scientific">Arachis hypogaea</name>
    <name type="common">Peanut</name>
    <dbReference type="NCBI Taxonomy" id="3818"/>
    <lineage>
        <taxon>Eukaryota</taxon>
        <taxon>Viridiplantae</taxon>
        <taxon>Streptophyta</taxon>
        <taxon>Embryophyta</taxon>
        <taxon>Tracheophyta</taxon>
        <taxon>Spermatophyta</taxon>
        <taxon>Magnoliopsida</taxon>
        <taxon>eudicotyledons</taxon>
        <taxon>Gunneridae</taxon>
        <taxon>Pentapetalae</taxon>
        <taxon>rosids</taxon>
        <taxon>fabids</taxon>
        <taxon>Fabales</taxon>
        <taxon>Fabaceae</taxon>
        <taxon>Papilionoideae</taxon>
        <taxon>50 kb inversion clade</taxon>
        <taxon>dalbergioids sensu lato</taxon>
        <taxon>Dalbergieae</taxon>
        <taxon>Pterocarpus clade</taxon>
        <taxon>Arachis</taxon>
    </lineage>
</organism>
<keyword evidence="2" id="KW-0812">Transmembrane</keyword>
<feature type="transmembrane region" description="Helical" evidence="2">
    <location>
        <begin position="207"/>
        <end position="225"/>
    </location>
</feature>
<gene>
    <name evidence="3" type="ORF">Ahy_A09g046562</name>
</gene>
<keyword evidence="4" id="KW-1185">Reference proteome</keyword>
<name>A0A445BQ47_ARAHY</name>
<feature type="transmembrane region" description="Helical" evidence="2">
    <location>
        <begin position="288"/>
        <end position="309"/>
    </location>
</feature>
<dbReference type="Proteomes" id="UP000289738">
    <property type="component" value="Chromosome A09"/>
</dbReference>
<dbReference type="AlphaFoldDB" id="A0A445BQ47"/>
<dbReference type="PANTHER" id="PTHR35469">
    <property type="entry name" value="TRANSMEMBRANE PROTEIN"/>
    <property type="match status" value="1"/>
</dbReference>
<evidence type="ECO:0000313" key="3">
    <source>
        <dbReference type="EMBL" id="RYR40814.1"/>
    </source>
</evidence>
<keyword evidence="2" id="KW-1133">Transmembrane helix</keyword>
<evidence type="ECO:0000256" key="2">
    <source>
        <dbReference type="SAM" id="Phobius"/>
    </source>
</evidence>
<feature type="compositionally biased region" description="Polar residues" evidence="1">
    <location>
        <begin position="47"/>
        <end position="64"/>
    </location>
</feature>